<dbReference type="Pfam" id="PF09815">
    <property type="entry name" value="XK-related"/>
    <property type="match status" value="1"/>
</dbReference>
<dbReference type="PANTHER" id="PTHR16024">
    <property type="entry name" value="XK-RELATED PROTEIN"/>
    <property type="match status" value="1"/>
</dbReference>
<evidence type="ECO:0000256" key="3">
    <source>
        <dbReference type="ARBA" id="ARBA00022475"/>
    </source>
</evidence>
<proteinExistence type="inferred from homology"/>
<evidence type="ECO:0000313" key="8">
    <source>
        <dbReference type="EMBL" id="VDD89575.1"/>
    </source>
</evidence>
<evidence type="ECO:0000256" key="5">
    <source>
        <dbReference type="ARBA" id="ARBA00022989"/>
    </source>
</evidence>
<dbReference type="PANTHER" id="PTHR16024:SF6">
    <property type="entry name" value="XK-RELATED PROTEIN"/>
    <property type="match status" value="1"/>
</dbReference>
<organism evidence="10">
    <name type="scientific">Enterobius vermicularis</name>
    <name type="common">Human pinworm</name>
    <dbReference type="NCBI Taxonomy" id="51028"/>
    <lineage>
        <taxon>Eukaryota</taxon>
        <taxon>Metazoa</taxon>
        <taxon>Ecdysozoa</taxon>
        <taxon>Nematoda</taxon>
        <taxon>Chromadorea</taxon>
        <taxon>Rhabditida</taxon>
        <taxon>Spirurina</taxon>
        <taxon>Oxyuridomorpha</taxon>
        <taxon>Oxyuroidea</taxon>
        <taxon>Oxyuridae</taxon>
        <taxon>Enterobius</taxon>
    </lineage>
</organism>
<protein>
    <recommendedName>
        <fullName evidence="7">XK-related protein</fullName>
    </recommendedName>
</protein>
<sequence length="564" mass="65626">MLKTLDEKDIQIEKFHYLFRLFLDCWNGVLVFALVYEYYYYKRFLLLAATALIFIIPTVLLPLILLIGLIEDTAVNAFSHRSLVIQTVGLAILCFLELYVWPKPRKAIVIRSLDAFFKSMPQALLQGYIFLRYDYNPKNFIEGIVSVAFLHCFITVHASGYVRSGCGLVWNAIRKNERAVGYHVIMAMLYAAFHIFAPFNMTDEKMLWSYLFAHILEAGELMIFFIFVFHRGLYNTLVYFPAFCVGIASFAIGIMSMAGFHLVSLWKSREVKKEVTLINLFLLIISSTMYIIDVVTDLRAAWLYYISSPDLSFVLVLALAILPTIILNFKSFFRWQKSIEHASQSGNSSCFLKVSIGAGAFLHFFQLGPLRFFLSALYAGFCFRKCTVEIQKDKYYRNFMTLYEAYFESMPQTLFKGYVFLRVSWNLNDQKLSLFGYIDLLSIIYFLGLFSWSVTVQRGNVRFDPEYKAEMTLAEKCREFPFRFVALFLRYLFLVMFAVAFNCWIFFLLGIHYCLSILIIMTVQVGKRFENKLLRTEDNKLLQWAILCVTSERSDQKGRIEYGT</sequence>
<evidence type="ECO:0000256" key="4">
    <source>
        <dbReference type="ARBA" id="ARBA00022692"/>
    </source>
</evidence>
<dbReference type="EMBL" id="UXUI01007825">
    <property type="protein sequence ID" value="VDD89575.1"/>
    <property type="molecule type" value="Genomic_DNA"/>
</dbReference>
<dbReference type="InterPro" id="IPR018629">
    <property type="entry name" value="XK-rel"/>
</dbReference>
<evidence type="ECO:0000256" key="6">
    <source>
        <dbReference type="ARBA" id="ARBA00023136"/>
    </source>
</evidence>
<dbReference type="InterPro" id="IPR050895">
    <property type="entry name" value="XK-related_scramblase"/>
</dbReference>
<comment type="subcellular location">
    <subcellularLocation>
        <location evidence="1">Cell membrane</location>
        <topology evidence="1">Multi-pass membrane protein</topology>
    </subcellularLocation>
    <subcellularLocation>
        <location evidence="7">Membrane</location>
        <topology evidence="7">Multi-pass membrane protein</topology>
    </subcellularLocation>
</comment>
<dbReference type="AlphaFoldDB" id="A0A0N4V3I6"/>
<reference evidence="8 9" key="2">
    <citation type="submission" date="2018-10" db="EMBL/GenBank/DDBJ databases">
        <authorList>
            <consortium name="Pathogen Informatics"/>
        </authorList>
    </citation>
    <scope>NUCLEOTIDE SEQUENCE [LARGE SCALE GENOMIC DNA]</scope>
</reference>
<dbReference type="Proteomes" id="UP000274131">
    <property type="component" value="Unassembled WGS sequence"/>
</dbReference>
<feature type="transmembrane region" description="Helical" evidence="7">
    <location>
        <begin position="180"/>
        <end position="199"/>
    </location>
</feature>
<feature type="transmembrane region" description="Helical" evidence="7">
    <location>
        <begin position="275"/>
        <end position="292"/>
    </location>
</feature>
<evidence type="ECO:0000256" key="1">
    <source>
        <dbReference type="ARBA" id="ARBA00004651"/>
    </source>
</evidence>
<dbReference type="GO" id="GO:0005886">
    <property type="term" value="C:plasma membrane"/>
    <property type="evidence" value="ECO:0007669"/>
    <property type="project" value="UniProtKB-SubCell"/>
</dbReference>
<feature type="transmembrane region" description="Helical" evidence="7">
    <location>
        <begin position="143"/>
        <end position="160"/>
    </location>
</feature>
<feature type="transmembrane region" description="Helical" evidence="7">
    <location>
        <begin position="312"/>
        <end position="329"/>
    </location>
</feature>
<feature type="transmembrane region" description="Helical" evidence="7">
    <location>
        <begin position="239"/>
        <end position="263"/>
    </location>
</feature>
<feature type="transmembrane region" description="Helical" evidence="7">
    <location>
        <begin position="350"/>
        <end position="368"/>
    </location>
</feature>
<feature type="transmembrane region" description="Helical" evidence="7">
    <location>
        <begin position="505"/>
        <end position="525"/>
    </location>
</feature>
<evidence type="ECO:0000313" key="10">
    <source>
        <dbReference type="WBParaSite" id="EVEC_0000461801-mRNA-1"/>
    </source>
</evidence>
<dbReference type="GO" id="GO:0070782">
    <property type="term" value="P:phosphatidylserine exposure on apoptotic cell surface"/>
    <property type="evidence" value="ECO:0007669"/>
    <property type="project" value="TreeGrafter"/>
</dbReference>
<feature type="transmembrane region" description="Helical" evidence="7">
    <location>
        <begin position="480"/>
        <end position="499"/>
    </location>
</feature>
<evidence type="ECO:0000256" key="7">
    <source>
        <dbReference type="RuleBase" id="RU910716"/>
    </source>
</evidence>
<evidence type="ECO:0000313" key="9">
    <source>
        <dbReference type="Proteomes" id="UP000274131"/>
    </source>
</evidence>
<keyword evidence="9" id="KW-1185">Reference proteome</keyword>
<keyword evidence="5 7" id="KW-1133">Transmembrane helix</keyword>
<evidence type="ECO:0000256" key="2">
    <source>
        <dbReference type="ARBA" id="ARBA00008789"/>
    </source>
</evidence>
<comment type="caution">
    <text evidence="7">Lacks conserved residue(s) required for the propagation of feature annotation.</text>
</comment>
<dbReference type="GO" id="GO:0043652">
    <property type="term" value="P:engulfment of apoptotic cell"/>
    <property type="evidence" value="ECO:0007669"/>
    <property type="project" value="TreeGrafter"/>
</dbReference>
<keyword evidence="4 7" id="KW-0812">Transmembrane</keyword>
<accession>A0A0N4V3I6</accession>
<dbReference type="OrthoDB" id="6136301at2759"/>
<feature type="transmembrane region" description="Helical" evidence="7">
    <location>
        <begin position="21"/>
        <end position="39"/>
    </location>
</feature>
<comment type="similarity">
    <text evidence="2 7">Belongs to the XK family.</text>
</comment>
<gene>
    <name evidence="8" type="ORF">EVEC_LOCUS4326</name>
</gene>
<feature type="transmembrane region" description="Helical" evidence="7">
    <location>
        <begin position="434"/>
        <end position="454"/>
    </location>
</feature>
<feature type="transmembrane region" description="Helical" evidence="7">
    <location>
        <begin position="82"/>
        <end position="102"/>
    </location>
</feature>
<dbReference type="WBParaSite" id="EVEC_0000461801-mRNA-1">
    <property type="protein sequence ID" value="EVEC_0000461801-mRNA-1"/>
    <property type="gene ID" value="EVEC_0000461801"/>
</dbReference>
<dbReference type="GO" id="GO:1902742">
    <property type="term" value="P:apoptotic process involved in development"/>
    <property type="evidence" value="ECO:0007669"/>
    <property type="project" value="TreeGrafter"/>
</dbReference>
<reference evidence="10" key="1">
    <citation type="submission" date="2016-04" db="UniProtKB">
        <authorList>
            <consortium name="WormBaseParasite"/>
        </authorList>
    </citation>
    <scope>IDENTIFICATION</scope>
</reference>
<keyword evidence="6 7" id="KW-0472">Membrane</keyword>
<name>A0A0N4V3I6_ENTVE</name>
<feature type="transmembrane region" description="Helical" evidence="7">
    <location>
        <begin position="45"/>
        <end position="70"/>
    </location>
</feature>
<keyword evidence="3" id="KW-1003">Cell membrane</keyword>
<feature type="transmembrane region" description="Helical" evidence="7">
    <location>
        <begin position="211"/>
        <end position="233"/>
    </location>
</feature>